<dbReference type="AlphaFoldDB" id="A0A8X6UZ31"/>
<name>A0A8X6UZ31_TRICX</name>
<comment type="caution">
    <text evidence="1">The sequence shown here is derived from an EMBL/GenBank/DDBJ whole genome shotgun (WGS) entry which is preliminary data.</text>
</comment>
<organism evidence="1 2">
    <name type="scientific">Trichonephila clavipes</name>
    <name type="common">Golden silk orbweaver</name>
    <name type="synonym">Nephila clavipes</name>
    <dbReference type="NCBI Taxonomy" id="2585209"/>
    <lineage>
        <taxon>Eukaryota</taxon>
        <taxon>Metazoa</taxon>
        <taxon>Ecdysozoa</taxon>
        <taxon>Arthropoda</taxon>
        <taxon>Chelicerata</taxon>
        <taxon>Arachnida</taxon>
        <taxon>Araneae</taxon>
        <taxon>Araneomorphae</taxon>
        <taxon>Entelegynae</taxon>
        <taxon>Araneoidea</taxon>
        <taxon>Nephilidae</taxon>
        <taxon>Trichonephila</taxon>
    </lineage>
</organism>
<evidence type="ECO:0000313" key="2">
    <source>
        <dbReference type="Proteomes" id="UP000887159"/>
    </source>
</evidence>
<accession>A0A8X6UZ31</accession>
<reference evidence="1" key="1">
    <citation type="submission" date="2020-08" db="EMBL/GenBank/DDBJ databases">
        <title>Multicomponent nature underlies the extraordinary mechanical properties of spider dragline silk.</title>
        <authorList>
            <person name="Kono N."/>
            <person name="Nakamura H."/>
            <person name="Mori M."/>
            <person name="Yoshida Y."/>
            <person name="Ohtoshi R."/>
            <person name="Malay A.D."/>
            <person name="Moran D.A.P."/>
            <person name="Tomita M."/>
            <person name="Numata K."/>
            <person name="Arakawa K."/>
        </authorList>
    </citation>
    <scope>NUCLEOTIDE SEQUENCE</scope>
</reference>
<keyword evidence="2" id="KW-1185">Reference proteome</keyword>
<gene>
    <name evidence="1" type="primary">NCL1_28619</name>
    <name evidence="1" type="ORF">TNCV_4760271</name>
</gene>
<proteinExistence type="predicted"/>
<dbReference type="Proteomes" id="UP000887159">
    <property type="component" value="Unassembled WGS sequence"/>
</dbReference>
<protein>
    <submittedName>
        <fullName evidence="1">RNase H domain-containing protein</fullName>
    </submittedName>
</protein>
<dbReference type="EMBL" id="BMAU01021172">
    <property type="protein sequence ID" value="GFX93148.1"/>
    <property type="molecule type" value="Genomic_DNA"/>
</dbReference>
<evidence type="ECO:0000313" key="1">
    <source>
        <dbReference type="EMBL" id="GFX93148.1"/>
    </source>
</evidence>
<sequence length="138" mass="15488">MGNVSKPESLRKLNIEPGDYMVQTMRRLEKQRLLKAKYSGLEKTEEYPDNTTLKHKVSAGKIAFNFTCELIAIRTAFDIYLTRTNIANSDGMIELSGCRSALEAIKVGKMRLTQEIDLLLFSSSTLDKSCTLQTSCPC</sequence>